<sequence>MSDGNAAMLARAVRVPPREGLVAPGSAVLAEPPCVSILSVGVRARDASRATAALAKTLDDELRHLKRARPAPQGALVDAGDGEKVIEVCVCRVAFDCAEVREAVTLQTLLEDAVGTTSLPDELNDVAPLAVGYALRRVPSVAPPDGITRNDWSARLWPCHFKPTNAKTEAKRARNDAPFIGIFAPDVPRDEEERILDTMRRVLDVCGVVNDGGEHDAAALVDPSTGEIVAYATSSECDTTAHPLRHPVMLAINRVAERARRVHDKHAASHDRKRAKGDAHDDVASHVGRTPALEGLPYLCTGLDCYVVVEPCRMCSMALVHSRVRRVVFLKADSQHGALACACTPLEGMSRAPSSKPRLSTPTHGCGSMNHHYEVFLVNSFDLL</sequence>
<evidence type="ECO:0000313" key="5">
    <source>
        <dbReference type="Proteomes" id="UP000660262"/>
    </source>
</evidence>
<dbReference type="AlphaFoldDB" id="A0A830HKJ4"/>
<dbReference type="OrthoDB" id="3180714at2759"/>
<dbReference type="PANTHER" id="PTHR11079">
    <property type="entry name" value="CYTOSINE DEAMINASE FAMILY MEMBER"/>
    <property type="match status" value="1"/>
</dbReference>
<keyword evidence="5" id="KW-1185">Reference proteome</keyword>
<comment type="caution">
    <text evidence="4">The sequence shown here is derived from an EMBL/GenBank/DDBJ whole genome shotgun (WGS) entry which is preliminary data.</text>
</comment>
<dbReference type="PANTHER" id="PTHR11079:SF156">
    <property type="entry name" value="INACTIVE TRNA-SPECIFIC ADENOSINE DEAMINASE-LIKE PROTEIN 3-RELATED"/>
    <property type="match status" value="1"/>
</dbReference>
<evidence type="ECO:0000259" key="3">
    <source>
        <dbReference type="PROSITE" id="PS51747"/>
    </source>
</evidence>
<evidence type="ECO:0000313" key="4">
    <source>
        <dbReference type="EMBL" id="GHP05819.1"/>
    </source>
</evidence>
<dbReference type="PROSITE" id="PS51747">
    <property type="entry name" value="CYT_DCMP_DEAMINASES_2"/>
    <property type="match status" value="1"/>
</dbReference>
<proteinExistence type="inferred from homology"/>
<dbReference type="GO" id="GO:0008033">
    <property type="term" value="P:tRNA processing"/>
    <property type="evidence" value="ECO:0007669"/>
    <property type="project" value="UniProtKB-KW"/>
</dbReference>
<dbReference type="GO" id="GO:0005737">
    <property type="term" value="C:cytoplasm"/>
    <property type="evidence" value="ECO:0007669"/>
    <property type="project" value="TreeGrafter"/>
</dbReference>
<dbReference type="SUPFAM" id="SSF53927">
    <property type="entry name" value="Cytidine deaminase-like"/>
    <property type="match status" value="1"/>
</dbReference>
<organism evidence="4 5">
    <name type="scientific">Pycnococcus provasolii</name>
    <dbReference type="NCBI Taxonomy" id="41880"/>
    <lineage>
        <taxon>Eukaryota</taxon>
        <taxon>Viridiplantae</taxon>
        <taxon>Chlorophyta</taxon>
        <taxon>Pseudoscourfieldiophyceae</taxon>
        <taxon>Pseudoscourfieldiales</taxon>
        <taxon>Pycnococcaceae</taxon>
        <taxon>Pycnococcus</taxon>
    </lineage>
</organism>
<dbReference type="Pfam" id="PF00383">
    <property type="entry name" value="dCMP_cyt_deam_1"/>
    <property type="match status" value="1"/>
</dbReference>
<dbReference type="GO" id="GO:0052717">
    <property type="term" value="F:tRNA-specific adenosine-34 deaminase activity"/>
    <property type="evidence" value="ECO:0007669"/>
    <property type="project" value="TreeGrafter"/>
</dbReference>
<accession>A0A830HKJ4</accession>
<reference evidence="4" key="1">
    <citation type="submission" date="2020-10" db="EMBL/GenBank/DDBJ databases">
        <title>Unveiling of a novel bifunctional photoreceptor, Dualchrome1, isolated from a cosmopolitan green alga.</title>
        <authorList>
            <person name="Suzuki S."/>
            <person name="Kawachi M."/>
        </authorList>
    </citation>
    <scope>NUCLEOTIDE SEQUENCE</scope>
    <source>
        <strain evidence="4">NIES 2893</strain>
    </source>
</reference>
<name>A0A830HKJ4_9CHLO</name>
<dbReference type="Gene3D" id="3.40.140.10">
    <property type="entry name" value="Cytidine Deaminase, domain 2"/>
    <property type="match status" value="1"/>
</dbReference>
<dbReference type="InterPro" id="IPR016193">
    <property type="entry name" value="Cytidine_deaminase-like"/>
</dbReference>
<feature type="domain" description="CMP/dCMP-type deaminase" evidence="3">
    <location>
        <begin position="193"/>
        <end position="341"/>
    </location>
</feature>
<comment type="similarity">
    <text evidence="2">Belongs to the cytidine and deoxycytidylate deaminase family. ADAT3 subfamily.</text>
</comment>
<dbReference type="EMBL" id="BNJQ01000011">
    <property type="protein sequence ID" value="GHP05819.1"/>
    <property type="molecule type" value="Genomic_DNA"/>
</dbReference>
<evidence type="ECO:0000256" key="1">
    <source>
        <dbReference type="ARBA" id="ARBA00022694"/>
    </source>
</evidence>
<dbReference type="InterPro" id="IPR002125">
    <property type="entry name" value="CMP_dCMP_dom"/>
</dbReference>
<dbReference type="GO" id="GO:0005634">
    <property type="term" value="C:nucleus"/>
    <property type="evidence" value="ECO:0007669"/>
    <property type="project" value="TreeGrafter"/>
</dbReference>
<keyword evidence="1" id="KW-0819">tRNA processing</keyword>
<evidence type="ECO:0000256" key="2">
    <source>
        <dbReference type="ARBA" id="ARBA00038160"/>
    </source>
</evidence>
<gene>
    <name evidence="4" type="ORF">PPROV_000456600</name>
</gene>
<protein>
    <recommendedName>
        <fullName evidence="3">CMP/dCMP-type deaminase domain-containing protein</fullName>
    </recommendedName>
</protein>
<dbReference type="Proteomes" id="UP000660262">
    <property type="component" value="Unassembled WGS sequence"/>
</dbReference>